<evidence type="ECO:0000313" key="1">
    <source>
        <dbReference type="EMBL" id="EQD51072.1"/>
    </source>
</evidence>
<organism evidence="1">
    <name type="scientific">mine drainage metagenome</name>
    <dbReference type="NCBI Taxonomy" id="410659"/>
    <lineage>
        <taxon>unclassified sequences</taxon>
        <taxon>metagenomes</taxon>
        <taxon>ecological metagenomes</taxon>
    </lineage>
</organism>
<accession>T1A2F3</accession>
<gene>
    <name evidence="1" type="ORF">B1A_13216</name>
</gene>
<protein>
    <submittedName>
        <fullName evidence="1">Uncharacterized protein</fullName>
    </submittedName>
</protein>
<comment type="caution">
    <text evidence="1">The sequence shown here is derived from an EMBL/GenBank/DDBJ whole genome shotgun (WGS) entry which is preliminary data.</text>
</comment>
<reference evidence="1" key="2">
    <citation type="journal article" date="2014" name="ISME J.">
        <title>Microbial stratification in low pH oxic and suboxic macroscopic growths along an acid mine drainage.</title>
        <authorList>
            <person name="Mendez-Garcia C."/>
            <person name="Mesa V."/>
            <person name="Sprenger R.R."/>
            <person name="Richter M."/>
            <person name="Diez M.S."/>
            <person name="Solano J."/>
            <person name="Bargiela R."/>
            <person name="Golyshina O.V."/>
            <person name="Manteca A."/>
            <person name="Ramos J.L."/>
            <person name="Gallego J.R."/>
            <person name="Llorente I."/>
            <person name="Martins Dos Santos V.A."/>
            <person name="Jensen O.N."/>
            <person name="Pelaez A.I."/>
            <person name="Sanchez J."/>
            <person name="Ferrer M."/>
        </authorList>
    </citation>
    <scope>NUCLEOTIDE SEQUENCE</scope>
</reference>
<reference evidence="1" key="1">
    <citation type="submission" date="2013-08" db="EMBL/GenBank/DDBJ databases">
        <authorList>
            <person name="Mendez C."/>
            <person name="Richter M."/>
            <person name="Ferrer M."/>
            <person name="Sanchez J."/>
        </authorList>
    </citation>
    <scope>NUCLEOTIDE SEQUENCE</scope>
</reference>
<name>T1A2F3_9ZZZZ</name>
<proteinExistence type="predicted"/>
<dbReference type="AlphaFoldDB" id="T1A2F3"/>
<feature type="non-terminal residue" evidence="1">
    <location>
        <position position="1"/>
    </location>
</feature>
<dbReference type="EMBL" id="AUZX01009666">
    <property type="protein sequence ID" value="EQD51072.1"/>
    <property type="molecule type" value="Genomic_DNA"/>
</dbReference>
<sequence length="236" mass="27037">RSGIKTIFVADATLRHKIMEQENYEILLNQEKVLQVPRGTSADDYIWKMAKRYHKDGTHVSIVTNDWFPIDKGQDEKITGIDRMTFMFIDDMIIFQPSLEELLKPMIPKLSVSTEKKWAKPKTTNTVEAIVPKKPVQHGKPNLSVKIQSTVVPDELLMTLKDFVSDPNRHLRKKINFSLVSSYLHSKYGGNFCKHFGYTKPKDLASLLETQGYVVLSHEGKTLYVELTEKLTSAIK</sequence>